<dbReference type="FunFam" id="3.20.20.10:FF:000002">
    <property type="entry name" value="Alanine racemase"/>
    <property type="match status" value="1"/>
</dbReference>
<dbReference type="HAMAP" id="MF_01201">
    <property type="entry name" value="Ala_racemase"/>
    <property type="match status" value="1"/>
</dbReference>
<gene>
    <name evidence="10" type="ORF">DI525_01705</name>
</gene>
<evidence type="ECO:0000256" key="3">
    <source>
        <dbReference type="ARBA" id="ARBA00023235"/>
    </source>
</evidence>
<evidence type="ECO:0000256" key="1">
    <source>
        <dbReference type="ARBA" id="ARBA00001933"/>
    </source>
</evidence>
<reference evidence="10 11" key="1">
    <citation type="submission" date="2017-08" db="EMBL/GenBank/DDBJ databases">
        <title>Infants hospitalized years apart are colonized by the same room-sourced microbial strains.</title>
        <authorList>
            <person name="Brooks B."/>
            <person name="Olm M.R."/>
            <person name="Firek B.A."/>
            <person name="Baker R."/>
            <person name="Thomas B.C."/>
            <person name="Morowitz M.J."/>
            <person name="Banfield J.F."/>
        </authorList>
    </citation>
    <scope>NUCLEOTIDE SEQUENCE [LARGE SCALE GENOMIC DNA]</scope>
    <source>
        <strain evidence="10">S2_003_000_R1_3</strain>
    </source>
</reference>
<proteinExistence type="inferred from homology"/>
<keyword evidence="2 5" id="KW-0663">Pyridoxal phosphate</keyword>
<dbReference type="InterPro" id="IPR009006">
    <property type="entry name" value="Ala_racemase/Decarboxylase_C"/>
</dbReference>
<dbReference type="SUPFAM" id="SSF52540">
    <property type="entry name" value="P-loop containing nucleoside triphosphate hydrolases"/>
    <property type="match status" value="1"/>
</dbReference>
<dbReference type="PANTHER" id="PTHR30511">
    <property type="entry name" value="ALANINE RACEMASE"/>
    <property type="match status" value="1"/>
</dbReference>
<dbReference type="GO" id="GO:0016740">
    <property type="term" value="F:transferase activity"/>
    <property type="evidence" value="ECO:0007669"/>
    <property type="project" value="UniProtKB-KW"/>
</dbReference>
<sequence>MPIQSSSHAASGDHLSADSNDADLPGLLTMTIDRDALAHNAQVVARNAQLANPDHPAELMAVVKANGYNHGAVEVARVFLANGATQLGVATIAEGVELRQAGISAPILVWIWNADDRVSVKAALDYGIDLGVPTLAHIRAIVDEATERKRSQEDWEFVPPRVTVMVDSGLSRSGISPDQWDDALKELSAASSDSIIDVTGAFTHLASADATDNPSNNRQKAQFDAAIEELQAAGIPVRINHMCNSPASVTRSDMFYQMVRPGVALYGMDPLEEPVDRTSSTGSSLVSQLKPAMTLSAPIVAKRLVKAGESVSYGGTWTADVDTVTGVVPAGYADGIPRALSGRMEVAINGRRYPQIGRVCMDQIVVALGPAGSEQASAVHQGDEAIIFGPPGECTGSDGKPAPLPTATELAETLGTIHYEILTSPHTRVHRRYVGRGLVDGRVRVRNTEATQTLAESIAHALRPGDVVVLDGPLGAGKTTFTQGLARGLHVSGRVTSPTFTIAREHPGPVPLIHVDAYRLLGDTTTDPIGALDSLDLDTRIPDSIVVAEWAADMADALEQDYLLIRLERATGGSDVFAGDGTSAGNDASAGGDASAPADPVDFDEDEPRIISWTWVRR</sequence>
<comment type="catalytic activity">
    <reaction evidence="5">
        <text>L-alanine = D-alanine</text>
        <dbReference type="Rhea" id="RHEA:20249"/>
        <dbReference type="ChEBI" id="CHEBI:57416"/>
        <dbReference type="ChEBI" id="CHEBI:57972"/>
        <dbReference type="EC" id="5.1.1.1"/>
    </reaction>
</comment>
<dbReference type="InterPro" id="IPR029066">
    <property type="entry name" value="PLP-binding_barrel"/>
</dbReference>
<dbReference type="CDD" id="cd00430">
    <property type="entry name" value="PLPDE_III_AR"/>
    <property type="match status" value="1"/>
</dbReference>
<evidence type="ECO:0000256" key="4">
    <source>
        <dbReference type="ARBA" id="ARBA00024908"/>
    </source>
</evidence>
<dbReference type="GO" id="GO:0008784">
    <property type="term" value="F:alanine racemase activity"/>
    <property type="evidence" value="ECO:0007669"/>
    <property type="project" value="UniProtKB-UniRule"/>
</dbReference>
<dbReference type="GO" id="GO:0030170">
    <property type="term" value="F:pyridoxal phosphate binding"/>
    <property type="evidence" value="ECO:0007669"/>
    <property type="project" value="UniProtKB-UniRule"/>
</dbReference>
<dbReference type="InterPro" id="IPR027417">
    <property type="entry name" value="P-loop_NTPase"/>
</dbReference>
<keyword evidence="10" id="KW-0808">Transferase</keyword>
<comment type="cofactor">
    <cofactor evidence="1 5 6">
        <name>pyridoxal 5'-phosphate</name>
        <dbReference type="ChEBI" id="CHEBI:597326"/>
    </cofactor>
</comment>
<dbReference type="EMBL" id="QFRA01000002">
    <property type="protein sequence ID" value="PZR06508.1"/>
    <property type="molecule type" value="Genomic_DNA"/>
</dbReference>
<dbReference type="GO" id="GO:0030632">
    <property type="term" value="P:D-alanine biosynthetic process"/>
    <property type="evidence" value="ECO:0007669"/>
    <property type="project" value="UniProtKB-UniRule"/>
</dbReference>
<dbReference type="SUPFAM" id="SSF51419">
    <property type="entry name" value="PLP-binding barrel"/>
    <property type="match status" value="1"/>
</dbReference>
<evidence type="ECO:0000256" key="5">
    <source>
        <dbReference type="HAMAP-Rule" id="MF_01201"/>
    </source>
</evidence>
<dbReference type="Pfam" id="PF01168">
    <property type="entry name" value="Ala_racemase_N"/>
    <property type="match status" value="1"/>
</dbReference>
<feature type="compositionally biased region" description="Low complexity" evidence="8">
    <location>
        <begin position="578"/>
        <end position="599"/>
    </location>
</feature>
<dbReference type="NCBIfam" id="TIGR00492">
    <property type="entry name" value="alr"/>
    <property type="match status" value="1"/>
</dbReference>
<keyword evidence="3 5" id="KW-0413">Isomerase</keyword>
<feature type="binding site" evidence="5 7">
    <location>
        <position position="361"/>
    </location>
    <ligand>
        <name>substrate</name>
    </ligand>
</feature>
<feature type="active site" description="Proton acceptor; specific for D-alanine" evidence="5">
    <location>
        <position position="64"/>
    </location>
</feature>
<name>A0A2W5UC08_9CORY</name>
<dbReference type="GO" id="GO:0002949">
    <property type="term" value="P:tRNA threonylcarbamoyladenosine modification"/>
    <property type="evidence" value="ECO:0007669"/>
    <property type="project" value="InterPro"/>
</dbReference>
<comment type="function">
    <text evidence="4">Required for the formation of a threonylcarbamoyl group on adenosine at position 37 (t(6)A37) in tRNAs that read codons beginning with adenine. Is involved in the transfer of the threonylcarbamoyl moiety of threonylcarbamoyl-AMP (TC-AMP) to the N6 group of A37, together with TsaD and TsaB. TsaE seems to play an indirect role in the t(6)A biosynthesis pathway, possibly in regulating the core enzymatic function of TsaD.</text>
</comment>
<comment type="similarity">
    <text evidence="5">Belongs to the alanine racemase family.</text>
</comment>
<evidence type="ECO:0000256" key="7">
    <source>
        <dbReference type="PIRSR" id="PIRSR600821-52"/>
    </source>
</evidence>
<feature type="binding site" evidence="5 7">
    <location>
        <position position="172"/>
    </location>
    <ligand>
        <name>substrate</name>
    </ligand>
</feature>
<dbReference type="UniPathway" id="UPA00042">
    <property type="reaction ID" value="UER00497"/>
</dbReference>
<dbReference type="NCBIfam" id="TIGR00150">
    <property type="entry name" value="T6A_YjeE"/>
    <property type="match status" value="1"/>
</dbReference>
<feature type="modified residue" description="N6-(pyridoxal phosphate)lysine" evidence="5 6">
    <location>
        <position position="64"/>
    </location>
</feature>
<organism evidence="10 11">
    <name type="scientific">Corynebacterium kroppenstedtii</name>
    <dbReference type="NCBI Taxonomy" id="161879"/>
    <lineage>
        <taxon>Bacteria</taxon>
        <taxon>Bacillati</taxon>
        <taxon>Actinomycetota</taxon>
        <taxon>Actinomycetes</taxon>
        <taxon>Mycobacteriales</taxon>
        <taxon>Corynebacteriaceae</taxon>
        <taxon>Corynebacterium</taxon>
    </lineage>
</organism>
<dbReference type="PANTHER" id="PTHR30511:SF0">
    <property type="entry name" value="ALANINE RACEMASE, CATABOLIC-RELATED"/>
    <property type="match status" value="1"/>
</dbReference>
<evidence type="ECO:0000256" key="2">
    <source>
        <dbReference type="ARBA" id="ARBA00022898"/>
    </source>
</evidence>
<accession>A0A2W5UC08</accession>
<evidence type="ECO:0000259" key="9">
    <source>
        <dbReference type="SMART" id="SM01005"/>
    </source>
</evidence>
<dbReference type="GO" id="GO:0009252">
    <property type="term" value="P:peptidoglycan biosynthetic process"/>
    <property type="evidence" value="ECO:0007669"/>
    <property type="project" value="TreeGrafter"/>
</dbReference>
<dbReference type="GO" id="GO:0005829">
    <property type="term" value="C:cytosol"/>
    <property type="evidence" value="ECO:0007669"/>
    <property type="project" value="TreeGrafter"/>
</dbReference>
<dbReference type="PRINTS" id="PR00992">
    <property type="entry name" value="ALARACEMASE"/>
</dbReference>
<dbReference type="InterPro" id="IPR000821">
    <property type="entry name" value="Ala_racemase"/>
</dbReference>
<dbReference type="InterPro" id="IPR011079">
    <property type="entry name" value="Ala_racemase_C"/>
</dbReference>
<dbReference type="Gene3D" id="2.40.37.10">
    <property type="entry name" value="Lyase, Ornithine Decarboxylase, Chain A, domain 1"/>
    <property type="match status" value="1"/>
</dbReference>
<dbReference type="SUPFAM" id="SSF50621">
    <property type="entry name" value="Alanine racemase C-terminal domain-like"/>
    <property type="match status" value="1"/>
</dbReference>
<protein>
    <recommendedName>
        <fullName evidence="5">Alanine racemase</fullName>
        <ecNumber evidence="5">5.1.1.1</ecNumber>
    </recommendedName>
</protein>
<evidence type="ECO:0000256" key="6">
    <source>
        <dbReference type="PIRSR" id="PIRSR600821-50"/>
    </source>
</evidence>
<dbReference type="Gene3D" id="3.20.20.10">
    <property type="entry name" value="Alanine racemase"/>
    <property type="match status" value="1"/>
</dbReference>
<dbReference type="Pfam" id="PF00842">
    <property type="entry name" value="Ala_racemase_C"/>
    <property type="match status" value="1"/>
</dbReference>
<dbReference type="Proteomes" id="UP000249432">
    <property type="component" value="Unassembled WGS sequence"/>
</dbReference>
<dbReference type="Pfam" id="PF02367">
    <property type="entry name" value="TsaE"/>
    <property type="match status" value="1"/>
</dbReference>
<feature type="active site" description="Proton acceptor; specific for L-alanine" evidence="5">
    <location>
        <position position="313"/>
    </location>
</feature>
<evidence type="ECO:0000256" key="8">
    <source>
        <dbReference type="SAM" id="MobiDB-lite"/>
    </source>
</evidence>
<feature type="region of interest" description="Disordered" evidence="8">
    <location>
        <begin position="576"/>
        <end position="604"/>
    </location>
</feature>
<dbReference type="EC" id="5.1.1.1" evidence="5"/>
<dbReference type="AlphaFoldDB" id="A0A2W5UC08"/>
<dbReference type="InterPro" id="IPR003442">
    <property type="entry name" value="T6A_TsaE"/>
</dbReference>
<evidence type="ECO:0000313" key="11">
    <source>
        <dbReference type="Proteomes" id="UP000249432"/>
    </source>
</evidence>
<comment type="pathway">
    <text evidence="5">Amino-acid biosynthesis; D-alanine biosynthesis; D-alanine from L-alanine: step 1/1.</text>
</comment>
<comment type="caution">
    <text evidence="10">The sequence shown here is derived from an EMBL/GenBank/DDBJ whole genome shotgun (WGS) entry which is preliminary data.</text>
</comment>
<dbReference type="Gene3D" id="3.40.50.300">
    <property type="entry name" value="P-loop containing nucleotide triphosphate hydrolases"/>
    <property type="match status" value="1"/>
</dbReference>
<dbReference type="InterPro" id="IPR001608">
    <property type="entry name" value="Ala_racemase_N"/>
</dbReference>
<comment type="function">
    <text evidence="5">Catalyzes the interconversion of L-alanine and D-alanine. May also act on other amino acids.</text>
</comment>
<evidence type="ECO:0000313" key="10">
    <source>
        <dbReference type="EMBL" id="PZR06508.1"/>
    </source>
</evidence>
<dbReference type="RefSeq" id="WP_303734070.1">
    <property type="nucleotide sequence ID" value="NZ_CAKZHK010000001.1"/>
</dbReference>
<dbReference type="SMART" id="SM01005">
    <property type="entry name" value="Ala_racemase_C"/>
    <property type="match status" value="1"/>
</dbReference>
<feature type="domain" description="Alanine racemase C-terminal" evidence="9">
    <location>
        <begin position="292"/>
        <end position="434"/>
    </location>
</feature>